<organism evidence="2 3">
    <name type="scientific">Favolaschia claudopus</name>
    <dbReference type="NCBI Taxonomy" id="2862362"/>
    <lineage>
        <taxon>Eukaryota</taxon>
        <taxon>Fungi</taxon>
        <taxon>Dikarya</taxon>
        <taxon>Basidiomycota</taxon>
        <taxon>Agaricomycotina</taxon>
        <taxon>Agaricomycetes</taxon>
        <taxon>Agaricomycetidae</taxon>
        <taxon>Agaricales</taxon>
        <taxon>Marasmiineae</taxon>
        <taxon>Mycenaceae</taxon>
        <taxon>Favolaschia</taxon>
    </lineage>
</organism>
<feature type="region of interest" description="Disordered" evidence="1">
    <location>
        <begin position="242"/>
        <end position="273"/>
    </location>
</feature>
<evidence type="ECO:0000256" key="1">
    <source>
        <dbReference type="SAM" id="MobiDB-lite"/>
    </source>
</evidence>
<feature type="compositionally biased region" description="Low complexity" evidence="1">
    <location>
        <begin position="19"/>
        <end position="29"/>
    </location>
</feature>
<accession>A0AAW0B7W3</accession>
<dbReference type="EMBL" id="JAWWNJ010000037">
    <property type="protein sequence ID" value="KAK7022285.1"/>
    <property type="molecule type" value="Genomic_DNA"/>
</dbReference>
<evidence type="ECO:0000313" key="2">
    <source>
        <dbReference type="EMBL" id="KAK7022285.1"/>
    </source>
</evidence>
<proteinExistence type="predicted"/>
<name>A0AAW0B7W3_9AGAR</name>
<gene>
    <name evidence="2" type="ORF">R3P38DRAFT_2960280</name>
</gene>
<feature type="region of interest" description="Disordered" evidence="1">
    <location>
        <begin position="1"/>
        <end position="29"/>
    </location>
</feature>
<feature type="compositionally biased region" description="Basic residues" evidence="1">
    <location>
        <begin position="246"/>
        <end position="266"/>
    </location>
</feature>
<dbReference type="Proteomes" id="UP001362999">
    <property type="component" value="Unassembled WGS sequence"/>
</dbReference>
<sequence>MKQYQSGPPVVARLDSRSPTPVAISPIPSPAAVATEYTGNAGMYGPAPIQDRTTQPTIAANQRQPVVAAQSQQPAMLGQAHPAQLAQPAPIYPSTYHTSSMPTNQPYDPRFGQNCHSQPVQYAHSGPGPTPYGGYTALTPAQYTSVPQRPYVPMPLVQYPSNPSQRIIVVQGSQGGYAMPQVGQGRYMPQSGQGMVIQGVLDGGYVSQQGGFSQYARNTRQGQAATISQSQPQPTIIVRRSGAGHTTHRKHRHPSHNQRHSKKPKPPKIVDFAYPERAAVPMADY</sequence>
<dbReference type="AlphaFoldDB" id="A0AAW0B7W3"/>
<reference evidence="2 3" key="1">
    <citation type="journal article" date="2024" name="J Genomics">
        <title>Draft genome sequencing and assembly of Favolaschia claudopus CIRM-BRFM 2984 isolated from oak limbs.</title>
        <authorList>
            <person name="Navarro D."/>
            <person name="Drula E."/>
            <person name="Chaduli D."/>
            <person name="Cazenave R."/>
            <person name="Ahrendt S."/>
            <person name="Wang J."/>
            <person name="Lipzen A."/>
            <person name="Daum C."/>
            <person name="Barry K."/>
            <person name="Grigoriev I.V."/>
            <person name="Favel A."/>
            <person name="Rosso M.N."/>
            <person name="Martin F."/>
        </authorList>
    </citation>
    <scope>NUCLEOTIDE SEQUENCE [LARGE SCALE GENOMIC DNA]</scope>
    <source>
        <strain evidence="2 3">CIRM-BRFM 2984</strain>
    </source>
</reference>
<protein>
    <submittedName>
        <fullName evidence="2">Uncharacterized protein</fullName>
    </submittedName>
</protein>
<comment type="caution">
    <text evidence="2">The sequence shown here is derived from an EMBL/GenBank/DDBJ whole genome shotgun (WGS) entry which is preliminary data.</text>
</comment>
<keyword evidence="3" id="KW-1185">Reference proteome</keyword>
<evidence type="ECO:0000313" key="3">
    <source>
        <dbReference type="Proteomes" id="UP001362999"/>
    </source>
</evidence>